<evidence type="ECO:0000313" key="3">
    <source>
        <dbReference type="Proteomes" id="UP001374803"/>
    </source>
</evidence>
<evidence type="ECO:0000313" key="2">
    <source>
        <dbReference type="EMBL" id="WXB05551.1"/>
    </source>
</evidence>
<dbReference type="RefSeq" id="WP_394835198.1">
    <property type="nucleotide sequence ID" value="NZ_CP089929.1"/>
</dbReference>
<sequence length="255" mass="27383">MNPRAPFSCRQLSFGLLLGAAACASGDHVVVEPVVVGMTRELPPLYDDGESRIYQVGTPVRLPIRRASGIVAGDLQIEIRFTISNLDDQKHSVELLVDPWNEFVRYKPGIQVVNEEQVTPDFSGFDKFFIVGPKSRVEGIITPDDTVELATDLATAQAVIAAPPAGANVNGIINRIFNLQNRSSVFDPVVSPLIPKTIPAMVGFDLGLRTYEAGNVSVEVIVDVVDINGKDYVVTSGGASNTFDTPGAELVPPKP</sequence>
<name>A0ABZ2L6X6_9BACT</name>
<gene>
    <name evidence="2" type="ORF">LVJ94_52735</name>
</gene>
<reference evidence="2" key="1">
    <citation type="submission" date="2021-12" db="EMBL/GenBank/DDBJ databases">
        <title>Discovery of the Pendulisporaceae a myxobacterial family with distinct sporulation behavior and unique specialized metabolism.</title>
        <authorList>
            <person name="Garcia R."/>
            <person name="Popoff A."/>
            <person name="Bader C.D."/>
            <person name="Loehr J."/>
            <person name="Walesch S."/>
            <person name="Walt C."/>
            <person name="Boldt J."/>
            <person name="Bunk B."/>
            <person name="Haeckl F.J.F.P.J."/>
            <person name="Gunesch A.P."/>
            <person name="Birkelbach J."/>
            <person name="Nuebel U."/>
            <person name="Pietschmann T."/>
            <person name="Bach T."/>
            <person name="Mueller R."/>
        </authorList>
    </citation>
    <scope>NUCLEOTIDE SEQUENCE</scope>
    <source>
        <strain evidence="2">MSr11367</strain>
    </source>
</reference>
<proteinExistence type="predicted"/>
<feature type="chain" id="PRO_5046842761" evidence="1">
    <location>
        <begin position="25"/>
        <end position="255"/>
    </location>
</feature>
<feature type="signal peptide" evidence="1">
    <location>
        <begin position="1"/>
        <end position="24"/>
    </location>
</feature>
<accession>A0ABZ2L6X6</accession>
<dbReference type="Proteomes" id="UP001374803">
    <property type="component" value="Chromosome"/>
</dbReference>
<keyword evidence="3" id="KW-1185">Reference proteome</keyword>
<organism evidence="2 3">
    <name type="scientific">Pendulispora rubella</name>
    <dbReference type="NCBI Taxonomy" id="2741070"/>
    <lineage>
        <taxon>Bacteria</taxon>
        <taxon>Pseudomonadati</taxon>
        <taxon>Myxococcota</taxon>
        <taxon>Myxococcia</taxon>
        <taxon>Myxococcales</taxon>
        <taxon>Sorangiineae</taxon>
        <taxon>Pendulisporaceae</taxon>
        <taxon>Pendulispora</taxon>
    </lineage>
</organism>
<dbReference type="PROSITE" id="PS51257">
    <property type="entry name" value="PROKAR_LIPOPROTEIN"/>
    <property type="match status" value="1"/>
</dbReference>
<evidence type="ECO:0000256" key="1">
    <source>
        <dbReference type="SAM" id="SignalP"/>
    </source>
</evidence>
<protein>
    <submittedName>
        <fullName evidence="2">Uncharacterized protein</fullName>
    </submittedName>
</protein>
<keyword evidence="1" id="KW-0732">Signal</keyword>
<dbReference type="EMBL" id="CP089983">
    <property type="protein sequence ID" value="WXB05551.1"/>
    <property type="molecule type" value="Genomic_DNA"/>
</dbReference>